<accession>A0A432PPV4</accession>
<dbReference type="SUPFAM" id="SSF54909">
    <property type="entry name" value="Dimeric alpha+beta barrel"/>
    <property type="match status" value="1"/>
</dbReference>
<proteinExistence type="predicted"/>
<organism evidence="1 2">
    <name type="scientific">Rhizobium vallis</name>
    <dbReference type="NCBI Taxonomy" id="634290"/>
    <lineage>
        <taxon>Bacteria</taxon>
        <taxon>Pseudomonadati</taxon>
        <taxon>Pseudomonadota</taxon>
        <taxon>Alphaproteobacteria</taxon>
        <taxon>Hyphomicrobiales</taxon>
        <taxon>Rhizobiaceae</taxon>
        <taxon>Rhizobium/Agrobacterium group</taxon>
        <taxon>Rhizobium</taxon>
    </lineage>
</organism>
<comment type="caution">
    <text evidence="1">The sequence shown here is derived from an EMBL/GenBank/DDBJ whole genome shotgun (WGS) entry which is preliminary data.</text>
</comment>
<sequence length="95" mass="10248">MFFVTLKFSAGKAKAPVLMEGHNAWIKRGFDDGVFLLVGGLQPSAGGAVVAHNTSRADLEIRVQEDPFVAEGVVTADIHEVAPARIDERLAFLRT</sequence>
<dbReference type="AlphaFoldDB" id="A0A432PPV4"/>
<evidence type="ECO:0000313" key="1">
    <source>
        <dbReference type="EMBL" id="RUM25747.1"/>
    </source>
</evidence>
<dbReference type="PANTHER" id="PTHR37828">
    <property type="entry name" value="GSR2449 PROTEIN"/>
    <property type="match status" value="1"/>
</dbReference>
<dbReference type="PANTHER" id="PTHR37828:SF1">
    <property type="entry name" value="YCII-RELATED DOMAIN-CONTAINING PROTEIN"/>
    <property type="match status" value="1"/>
</dbReference>
<dbReference type="RefSeq" id="WP_126919627.1">
    <property type="nucleotide sequence ID" value="NZ_ML133687.1"/>
</dbReference>
<dbReference type="EMBL" id="RJTH01000002">
    <property type="protein sequence ID" value="RUM25747.1"/>
    <property type="molecule type" value="Genomic_DNA"/>
</dbReference>
<dbReference type="OrthoDB" id="9814407at2"/>
<protein>
    <recommendedName>
        <fullName evidence="3">YCII-related domain-containing protein</fullName>
    </recommendedName>
</protein>
<dbReference type="InterPro" id="IPR011008">
    <property type="entry name" value="Dimeric_a/b-barrel"/>
</dbReference>
<gene>
    <name evidence="1" type="ORF">EFQ99_05370</name>
</gene>
<evidence type="ECO:0008006" key="3">
    <source>
        <dbReference type="Google" id="ProtNLM"/>
    </source>
</evidence>
<dbReference type="Proteomes" id="UP000278823">
    <property type="component" value="Unassembled WGS sequence"/>
</dbReference>
<keyword evidence="2" id="KW-1185">Reference proteome</keyword>
<reference evidence="2" key="1">
    <citation type="submission" date="2018-11" db="EMBL/GenBank/DDBJ databases">
        <title>Rhizobium chutanense sp. nov., isolated from root nodules of Phaseolus vulgaris in China.</title>
        <authorList>
            <person name="Huo Y."/>
        </authorList>
    </citation>
    <scope>NUCLEOTIDE SEQUENCE [LARGE SCALE GENOMIC DNA]</scope>
    <source>
        <strain evidence="2">CCBAU 65647</strain>
    </source>
</reference>
<dbReference type="Gene3D" id="3.30.70.1060">
    <property type="entry name" value="Dimeric alpha+beta barrel"/>
    <property type="match status" value="1"/>
</dbReference>
<name>A0A432PPV4_9HYPH</name>
<evidence type="ECO:0000313" key="2">
    <source>
        <dbReference type="Proteomes" id="UP000278823"/>
    </source>
</evidence>